<dbReference type="AlphaFoldDB" id="A0A9X1VY57"/>
<dbReference type="SUPFAM" id="SSF56112">
    <property type="entry name" value="Protein kinase-like (PK-like)"/>
    <property type="match status" value="1"/>
</dbReference>
<dbReference type="InterPro" id="IPR000719">
    <property type="entry name" value="Prot_kinase_dom"/>
</dbReference>
<evidence type="ECO:0000256" key="5">
    <source>
        <dbReference type="ARBA" id="ARBA00022777"/>
    </source>
</evidence>
<feature type="compositionally biased region" description="Polar residues" evidence="8">
    <location>
        <begin position="923"/>
        <end position="933"/>
    </location>
</feature>
<feature type="transmembrane region" description="Helical" evidence="9">
    <location>
        <begin position="401"/>
        <end position="419"/>
    </location>
</feature>
<proteinExistence type="predicted"/>
<dbReference type="EC" id="2.7.11.1" evidence="1"/>
<keyword evidence="12" id="KW-1185">Reference proteome</keyword>
<dbReference type="InterPro" id="IPR017441">
    <property type="entry name" value="Protein_kinase_ATP_BS"/>
</dbReference>
<evidence type="ECO:0000313" key="12">
    <source>
        <dbReference type="Proteomes" id="UP001139447"/>
    </source>
</evidence>
<evidence type="ECO:0000256" key="1">
    <source>
        <dbReference type="ARBA" id="ARBA00012513"/>
    </source>
</evidence>
<evidence type="ECO:0000259" key="10">
    <source>
        <dbReference type="PROSITE" id="PS50011"/>
    </source>
</evidence>
<dbReference type="GO" id="GO:0005524">
    <property type="term" value="F:ATP binding"/>
    <property type="evidence" value="ECO:0007669"/>
    <property type="project" value="UniProtKB-UniRule"/>
</dbReference>
<keyword evidence="3" id="KW-0808">Transferase</keyword>
<evidence type="ECO:0000256" key="2">
    <source>
        <dbReference type="ARBA" id="ARBA00022527"/>
    </source>
</evidence>
<feature type="domain" description="Protein kinase" evidence="10">
    <location>
        <begin position="574"/>
        <end position="838"/>
    </location>
</feature>
<name>A0A9X1VY57_9BURK</name>
<feature type="binding site" evidence="7">
    <location>
        <position position="603"/>
    </location>
    <ligand>
        <name>ATP</name>
        <dbReference type="ChEBI" id="CHEBI:30616"/>
    </ligand>
</feature>
<feature type="transmembrane region" description="Helical" evidence="9">
    <location>
        <begin position="373"/>
        <end position="394"/>
    </location>
</feature>
<dbReference type="InterPro" id="IPR007890">
    <property type="entry name" value="CHASE2"/>
</dbReference>
<dbReference type="FunFam" id="1.10.510.10:FF:000021">
    <property type="entry name" value="Serine/threonine protein kinase"/>
    <property type="match status" value="1"/>
</dbReference>
<evidence type="ECO:0000313" key="11">
    <source>
        <dbReference type="EMBL" id="MCJ0765796.1"/>
    </source>
</evidence>
<dbReference type="Proteomes" id="UP001139447">
    <property type="component" value="Unassembled WGS sequence"/>
</dbReference>
<dbReference type="GO" id="GO:0004674">
    <property type="term" value="F:protein serine/threonine kinase activity"/>
    <property type="evidence" value="ECO:0007669"/>
    <property type="project" value="UniProtKB-KW"/>
</dbReference>
<keyword evidence="9" id="KW-1133">Transmembrane helix</keyword>
<keyword evidence="9" id="KW-0472">Membrane</keyword>
<dbReference type="Gene3D" id="1.10.510.10">
    <property type="entry name" value="Transferase(Phosphotransferase) domain 1"/>
    <property type="match status" value="1"/>
</dbReference>
<dbReference type="EMBL" id="JALGBI010000003">
    <property type="protein sequence ID" value="MCJ0765796.1"/>
    <property type="molecule type" value="Genomic_DNA"/>
</dbReference>
<dbReference type="RefSeq" id="WP_243309388.1">
    <property type="nucleotide sequence ID" value="NZ_JALGBI010000003.1"/>
</dbReference>
<keyword evidence="2" id="KW-0723">Serine/threonine-protein kinase</keyword>
<keyword evidence="5 11" id="KW-0418">Kinase</keyword>
<evidence type="ECO:0000256" key="9">
    <source>
        <dbReference type="SAM" id="Phobius"/>
    </source>
</evidence>
<keyword evidence="4 7" id="KW-0547">Nucleotide-binding</keyword>
<organism evidence="11 12">
    <name type="scientific">Variovorax terrae</name>
    <dbReference type="NCBI Taxonomy" id="2923278"/>
    <lineage>
        <taxon>Bacteria</taxon>
        <taxon>Pseudomonadati</taxon>
        <taxon>Pseudomonadota</taxon>
        <taxon>Betaproteobacteria</taxon>
        <taxon>Burkholderiales</taxon>
        <taxon>Comamonadaceae</taxon>
        <taxon>Variovorax</taxon>
    </lineage>
</organism>
<dbReference type="PROSITE" id="PS00108">
    <property type="entry name" value="PROTEIN_KINASE_ST"/>
    <property type="match status" value="1"/>
</dbReference>
<keyword evidence="9" id="KW-0812">Transmembrane</keyword>
<gene>
    <name evidence="11" type="ORF">MMF98_21490</name>
</gene>
<dbReference type="PANTHER" id="PTHR43289:SF6">
    <property type="entry name" value="SERINE_THREONINE-PROTEIN KINASE NEKL-3"/>
    <property type="match status" value="1"/>
</dbReference>
<dbReference type="Pfam" id="PF05226">
    <property type="entry name" value="CHASE2"/>
    <property type="match status" value="1"/>
</dbReference>
<evidence type="ECO:0000256" key="4">
    <source>
        <dbReference type="ARBA" id="ARBA00022741"/>
    </source>
</evidence>
<dbReference type="Gene3D" id="3.30.200.20">
    <property type="entry name" value="Phosphorylase Kinase, domain 1"/>
    <property type="match status" value="1"/>
</dbReference>
<evidence type="ECO:0000256" key="7">
    <source>
        <dbReference type="PROSITE-ProRule" id="PRU10141"/>
    </source>
</evidence>
<dbReference type="PROSITE" id="PS50011">
    <property type="entry name" value="PROTEIN_KINASE_DOM"/>
    <property type="match status" value="1"/>
</dbReference>
<dbReference type="Pfam" id="PF00069">
    <property type="entry name" value="Pkinase"/>
    <property type="match status" value="1"/>
</dbReference>
<evidence type="ECO:0000256" key="6">
    <source>
        <dbReference type="ARBA" id="ARBA00022840"/>
    </source>
</evidence>
<evidence type="ECO:0000256" key="3">
    <source>
        <dbReference type="ARBA" id="ARBA00022679"/>
    </source>
</evidence>
<sequence>MSTSSSAKRGRFWRADWFVGVLIVLAVVILHQSTDFIGTLERRFYDFASTSTSRQPSDRIAVIAIDDQSVANIGRWPWPRDIHAQLIDQLTAAKAKTIVHTVFFFEPQTDRGLVFIRKMKEALGQAADAGGPAGGTNEQLSRVIAEAEVALDTDAKLAASMSKAGNVLVPSVFMLGEPQGKPDHPLPSYALKSAIDETNGFSMPAFKGQQPIDSIGNAAAGIAHLNQFQDVDGAVRQEPLLVNYYGKAVPSMALLAAAKSLNLSPGDIKLNVGESVQIGKLRVKTDEMALMLPQFYKGRDGRPAFAVDSFYDVLSGKIPAAKYADKIVIIGATAAGVGVQFPVPGYPALSPAETIAHITSSILGEHFIVQPGWGLWAAFGVFLLVAAYLIAALPRLSAGKAALVTLVLFVALLGTEFGLLSGAALWLKFVFPATLLVIGHLALTTKRFLVTEAGKLKSDEESAETNRMMGLALQGQGQLDMAFDRFRRVPMGDAVMDNLYNLALDFERKRQFNKAQAVYEHMAAYDKGYKDLQSKLNRAKNLSETVMLGGGGAHPGGTMLLDGGAVEKPMLGRYQVEKELGKGAMGVVYLGKDPKIGRVVAIKTMALSQEFEGEELADARERFFREAETAGRLQHQNIVTIFDAGEEHDLAYIAMEFLKGKDLVDFCKDGQLLPVPKVLSIVARVAEALAYAHRQNVVHRDIKPANIMYELDSDTVKVTDFGIARITDSSKTKTGLVLGTPSFMSPEQIAGKKVDGRSDLYSLGVMLFQMLAGVLPFRGDSMAELMYKIANEPAPDIRIIRSELPEQLANIVALSLNKRPEMRYQDGDQFAADLRAVLTSAGVPASQAPAVHSSMAAADKTAVFAVPSAEQGRAQADQTAVFSASPAGTFEATVVAAPASSPDYDLGHRSDAGGAEAFEKTVVAQSPVPQNQGPAGAGRTDLET</sequence>
<accession>A0A9X1VY57</accession>
<protein>
    <recommendedName>
        <fullName evidence="1">non-specific serine/threonine protein kinase</fullName>
        <ecNumber evidence="1">2.7.11.1</ecNumber>
    </recommendedName>
</protein>
<dbReference type="CDD" id="cd14014">
    <property type="entry name" value="STKc_PknB_like"/>
    <property type="match status" value="1"/>
</dbReference>
<dbReference type="InterPro" id="IPR008271">
    <property type="entry name" value="Ser/Thr_kinase_AS"/>
</dbReference>
<evidence type="ECO:0000256" key="8">
    <source>
        <dbReference type="SAM" id="MobiDB-lite"/>
    </source>
</evidence>
<feature type="region of interest" description="Disordered" evidence="8">
    <location>
        <begin position="905"/>
        <end position="944"/>
    </location>
</feature>
<dbReference type="PANTHER" id="PTHR43289">
    <property type="entry name" value="MITOGEN-ACTIVATED PROTEIN KINASE KINASE KINASE 20-RELATED"/>
    <property type="match status" value="1"/>
</dbReference>
<dbReference type="SMART" id="SM01080">
    <property type="entry name" value="CHASE2"/>
    <property type="match status" value="1"/>
</dbReference>
<dbReference type="InterPro" id="IPR011009">
    <property type="entry name" value="Kinase-like_dom_sf"/>
</dbReference>
<reference evidence="11" key="1">
    <citation type="submission" date="2022-03" db="EMBL/GenBank/DDBJ databases">
        <authorList>
            <person name="Woo C.Y."/>
        </authorList>
    </citation>
    <scope>NUCLEOTIDE SEQUENCE</scope>
    <source>
        <strain evidence="11">CYS-02</strain>
    </source>
</reference>
<keyword evidence="6 7" id="KW-0067">ATP-binding</keyword>
<dbReference type="PROSITE" id="PS00107">
    <property type="entry name" value="PROTEIN_KINASE_ATP"/>
    <property type="match status" value="1"/>
</dbReference>
<feature type="transmembrane region" description="Helical" evidence="9">
    <location>
        <begin position="12"/>
        <end position="30"/>
    </location>
</feature>
<comment type="caution">
    <text evidence="11">The sequence shown here is derived from an EMBL/GenBank/DDBJ whole genome shotgun (WGS) entry which is preliminary data.</text>
</comment>
<dbReference type="SMART" id="SM00220">
    <property type="entry name" value="S_TKc"/>
    <property type="match status" value="1"/>
</dbReference>